<keyword evidence="2" id="KW-0436">Ligase</keyword>
<sequence>MGVAAYNAECRAIVMRYSGEWETVVRRIGRWIDFRGGYKTLDATYMESVWWVFSELHKKGLVYRGFRVMPYSTGCTTPLSNFEANQNYKDVDDPAVTVSFPVLGGAPAPAGADGAGSDADADVAARLGAFIAWTTTPWTLPSNLALCVHPELTYVTVDEAATGARYTFARARLDALYPPPKKSKKGAPPPPPPVTVVATHTGAELVGVRYAPPFPYYADAYAGRAFRVLADTYVTDSDGTGVVHQAPAFGEDDYRVCAAAGVIDKGSSDLPCPVDAAGRFVEPVSDFVGVAVKAADKPLVAALKASGRLVRSETLRHSYPFCWRSETPLIYRAVPAWFVAVEELKARLLGNNTLSRWVPSAIQTARFGNWLEAARDWNVSRNRYWGTPLPIWRDEESGEMLVVGSVAELESLSGHPPGSFPDLHRESVDDVTIVSPTSGRTLRRVPEVFDCWFESGSMPYAAVHYPFADGSAERLAERFPADFVAEGVDQTRGWFYTLLVLSTALFDKPPFKNCVVNGMVLAEDGKKMSKRLRNYPDPMGVVNAHGADALRLYLINSPVVRAEGLNFREVGVKDVVRDVLLPWYNTFRFFVQNARRLAATTGKPLARVAYSFSGNGDGADGAAVANPMDAWITSTLSTLITHVRNEMAAYRLYTVIPELLSLIDSLTNWYVRLNRPRLKGLAGPDEMRTALATLGEVLITLSILMAPFAPFFADHTFQALRCVAPPSLASTASVHFVQMPVASAAAIDTAVEASVGRLQEAITLGRLARERRALALKQPLARLVVVHRDSAVLDAVRGLEPYVTAELNVRSVEYSTDEAQYLQLTADADGRALGQKLGKRFAALHKAVRALGHDDVARLEVDGRLASLDEIAGQPLSREDFKISRKVKAEYGISGGEWEAAASGGTGGLLVLLDTVVREDLAAEGLGRELINRIQKLRKRCGLEPEDCVEVFLGVADDDGAAAAVAAGNSAPALNLPALLAERADAMGATLRTPPPVGIDALGPGQVVIADEVVEPVGGVPVRVVLARGGGVVPSAGAIAATVGSDASACRLLATVLTMRTAGVGGVPESDGRVTLRVGGVEAVLERGVHYFGSVAERLAAGAPP</sequence>
<protein>
    <recommendedName>
        <fullName evidence="1">isoleucine--tRNA ligase</fullName>
        <ecNumber evidence="1">6.1.1.5</ecNumber>
    </recommendedName>
    <alternativeName>
        <fullName evidence="7">Isoleucyl-tRNA synthetase</fullName>
    </alternativeName>
</protein>
<dbReference type="Pfam" id="PF00133">
    <property type="entry name" value="tRNA-synt_1"/>
    <property type="match status" value="1"/>
</dbReference>
<evidence type="ECO:0000259" key="9">
    <source>
        <dbReference type="Pfam" id="PF00133"/>
    </source>
</evidence>
<evidence type="ECO:0000256" key="1">
    <source>
        <dbReference type="ARBA" id="ARBA00013165"/>
    </source>
</evidence>
<evidence type="ECO:0000313" key="11">
    <source>
        <dbReference type="EMBL" id="OSX75372.1"/>
    </source>
</evidence>
<keyword evidence="5" id="KW-0648">Protein biosynthesis</keyword>
<name>A0A1X6P393_PORUM</name>
<dbReference type="InterPro" id="IPR033709">
    <property type="entry name" value="Anticodon_Ile_ABEc"/>
</dbReference>
<evidence type="ECO:0000256" key="5">
    <source>
        <dbReference type="ARBA" id="ARBA00022917"/>
    </source>
</evidence>
<feature type="domain" description="Methionyl/Valyl/Leucyl/Isoleucyl-tRNA synthetase anticodon-binding" evidence="10">
    <location>
        <begin position="629"/>
        <end position="780"/>
    </location>
</feature>
<evidence type="ECO:0000256" key="7">
    <source>
        <dbReference type="ARBA" id="ARBA00032665"/>
    </source>
</evidence>
<dbReference type="PANTHER" id="PTHR42780:SF1">
    <property type="entry name" value="ISOLEUCINE--TRNA LIGASE, CYTOPLASMIC"/>
    <property type="match status" value="1"/>
</dbReference>
<keyword evidence="6" id="KW-0030">Aminoacyl-tRNA synthetase</keyword>
<dbReference type="AlphaFoldDB" id="A0A1X6P393"/>
<dbReference type="Gene3D" id="3.90.740.10">
    <property type="entry name" value="Valyl/Leucyl/Isoleucyl-tRNA synthetase, editing domain"/>
    <property type="match status" value="1"/>
</dbReference>
<dbReference type="Pfam" id="PF08264">
    <property type="entry name" value="Anticodon_1"/>
    <property type="match status" value="1"/>
</dbReference>
<dbReference type="InterPro" id="IPR002300">
    <property type="entry name" value="aa-tRNA-synth_Ia"/>
</dbReference>
<dbReference type="GO" id="GO:0005524">
    <property type="term" value="F:ATP binding"/>
    <property type="evidence" value="ECO:0007669"/>
    <property type="project" value="UniProtKB-KW"/>
</dbReference>
<evidence type="ECO:0000256" key="2">
    <source>
        <dbReference type="ARBA" id="ARBA00022598"/>
    </source>
</evidence>
<dbReference type="InterPro" id="IPR009080">
    <property type="entry name" value="tRNAsynth_Ia_anticodon-bd"/>
</dbReference>
<dbReference type="FunFam" id="3.40.50.620:FF:000133">
    <property type="entry name" value="Isoleucyl-tRNA synthetase, cytoplasmic"/>
    <property type="match status" value="1"/>
</dbReference>
<evidence type="ECO:0000256" key="8">
    <source>
        <dbReference type="ARBA" id="ARBA00048359"/>
    </source>
</evidence>
<dbReference type="Proteomes" id="UP000218209">
    <property type="component" value="Unassembled WGS sequence"/>
</dbReference>
<evidence type="ECO:0000256" key="4">
    <source>
        <dbReference type="ARBA" id="ARBA00022840"/>
    </source>
</evidence>
<dbReference type="CDD" id="cd00818">
    <property type="entry name" value="IleRS_core"/>
    <property type="match status" value="1"/>
</dbReference>
<dbReference type="EMBL" id="KV918906">
    <property type="protein sequence ID" value="OSX75372.1"/>
    <property type="molecule type" value="Genomic_DNA"/>
</dbReference>
<dbReference type="OrthoDB" id="1706657at2759"/>
<proteinExistence type="predicted"/>
<evidence type="ECO:0000256" key="3">
    <source>
        <dbReference type="ARBA" id="ARBA00022741"/>
    </source>
</evidence>
<comment type="catalytic activity">
    <reaction evidence="8">
        <text>tRNA(Ile) + L-isoleucine + ATP = L-isoleucyl-tRNA(Ile) + AMP + diphosphate</text>
        <dbReference type="Rhea" id="RHEA:11060"/>
        <dbReference type="Rhea" id="RHEA-COMP:9666"/>
        <dbReference type="Rhea" id="RHEA-COMP:9695"/>
        <dbReference type="ChEBI" id="CHEBI:30616"/>
        <dbReference type="ChEBI" id="CHEBI:33019"/>
        <dbReference type="ChEBI" id="CHEBI:58045"/>
        <dbReference type="ChEBI" id="CHEBI:78442"/>
        <dbReference type="ChEBI" id="CHEBI:78528"/>
        <dbReference type="ChEBI" id="CHEBI:456215"/>
        <dbReference type="EC" id="6.1.1.5"/>
    </reaction>
</comment>
<keyword evidence="12" id="KW-1185">Reference proteome</keyword>
<dbReference type="GO" id="GO:0000049">
    <property type="term" value="F:tRNA binding"/>
    <property type="evidence" value="ECO:0007669"/>
    <property type="project" value="InterPro"/>
</dbReference>
<dbReference type="NCBIfam" id="TIGR00392">
    <property type="entry name" value="ileS"/>
    <property type="match status" value="1"/>
</dbReference>
<evidence type="ECO:0000256" key="6">
    <source>
        <dbReference type="ARBA" id="ARBA00023146"/>
    </source>
</evidence>
<dbReference type="GO" id="GO:0004822">
    <property type="term" value="F:isoleucine-tRNA ligase activity"/>
    <property type="evidence" value="ECO:0007669"/>
    <property type="project" value="UniProtKB-EC"/>
</dbReference>
<dbReference type="InterPro" id="IPR009008">
    <property type="entry name" value="Val/Leu/Ile-tRNA-synth_edit"/>
</dbReference>
<dbReference type="PRINTS" id="PR00984">
    <property type="entry name" value="TRNASYNTHILE"/>
</dbReference>
<dbReference type="EC" id="6.1.1.5" evidence="1"/>
<evidence type="ECO:0000259" key="10">
    <source>
        <dbReference type="Pfam" id="PF08264"/>
    </source>
</evidence>
<feature type="domain" description="Aminoacyl-tRNA synthetase class Ia" evidence="9">
    <location>
        <begin position="1"/>
        <end position="563"/>
    </location>
</feature>
<dbReference type="InterPro" id="IPR013155">
    <property type="entry name" value="M/V/L/I-tRNA-synth_anticd-bd"/>
</dbReference>
<evidence type="ECO:0000313" key="12">
    <source>
        <dbReference type="Proteomes" id="UP000218209"/>
    </source>
</evidence>
<dbReference type="GO" id="GO:0006428">
    <property type="term" value="P:isoleucyl-tRNA aminoacylation"/>
    <property type="evidence" value="ECO:0007669"/>
    <property type="project" value="InterPro"/>
</dbReference>
<dbReference type="SUPFAM" id="SSF50677">
    <property type="entry name" value="ValRS/IleRS/LeuRS editing domain"/>
    <property type="match status" value="1"/>
</dbReference>
<reference evidence="11 12" key="1">
    <citation type="submission" date="2017-03" db="EMBL/GenBank/DDBJ databases">
        <title>WGS assembly of Porphyra umbilicalis.</title>
        <authorList>
            <person name="Brawley S.H."/>
            <person name="Blouin N.A."/>
            <person name="Ficko-Blean E."/>
            <person name="Wheeler G.L."/>
            <person name="Lohr M."/>
            <person name="Goodson H.V."/>
            <person name="Jenkins J.W."/>
            <person name="Blaby-Haas C.E."/>
            <person name="Helliwell K.E."/>
            <person name="Chan C."/>
            <person name="Marriage T."/>
            <person name="Bhattacharya D."/>
            <person name="Klein A.S."/>
            <person name="Badis Y."/>
            <person name="Brodie J."/>
            <person name="Cao Y."/>
            <person name="Collen J."/>
            <person name="Dittami S.M."/>
            <person name="Gachon C.M."/>
            <person name="Green B.R."/>
            <person name="Karpowicz S."/>
            <person name="Kim J.W."/>
            <person name="Kudahl U."/>
            <person name="Lin S."/>
            <person name="Michel G."/>
            <person name="Mittag M."/>
            <person name="Olson B.J."/>
            <person name="Pangilinan J."/>
            <person name="Peng Y."/>
            <person name="Qiu H."/>
            <person name="Shu S."/>
            <person name="Singer J.T."/>
            <person name="Smith A.G."/>
            <person name="Sprecher B.N."/>
            <person name="Wagner V."/>
            <person name="Wang W."/>
            <person name="Wang Z.-Y."/>
            <person name="Yan J."/>
            <person name="Yarish C."/>
            <person name="Zoeuner-Riek S."/>
            <person name="Zhuang Y."/>
            <person name="Zou Y."/>
            <person name="Lindquist E.A."/>
            <person name="Grimwood J."/>
            <person name="Barry K."/>
            <person name="Rokhsar D.S."/>
            <person name="Schmutz J."/>
            <person name="Stiller J.W."/>
            <person name="Grossman A.R."/>
            <person name="Prochnik S.E."/>
        </authorList>
    </citation>
    <scope>NUCLEOTIDE SEQUENCE [LARGE SCALE GENOMIC DNA]</scope>
    <source>
        <strain evidence="11">4086291</strain>
    </source>
</reference>
<gene>
    <name evidence="11" type="ORF">BU14_0239s0026</name>
</gene>
<organism evidence="11 12">
    <name type="scientific">Porphyra umbilicalis</name>
    <name type="common">Purple laver</name>
    <name type="synonym">Red alga</name>
    <dbReference type="NCBI Taxonomy" id="2786"/>
    <lineage>
        <taxon>Eukaryota</taxon>
        <taxon>Rhodophyta</taxon>
        <taxon>Bangiophyceae</taxon>
        <taxon>Bangiales</taxon>
        <taxon>Bangiaceae</taxon>
        <taxon>Porphyra</taxon>
    </lineage>
</organism>
<dbReference type="InterPro" id="IPR002301">
    <property type="entry name" value="Ile-tRNA-ligase"/>
</dbReference>
<dbReference type="Gene3D" id="1.10.730.10">
    <property type="entry name" value="Isoleucyl-tRNA Synthetase, Domain 1"/>
    <property type="match status" value="1"/>
</dbReference>
<dbReference type="GO" id="GO:0002161">
    <property type="term" value="F:aminoacyl-tRNA deacylase activity"/>
    <property type="evidence" value="ECO:0007669"/>
    <property type="project" value="InterPro"/>
</dbReference>
<dbReference type="InterPro" id="IPR014729">
    <property type="entry name" value="Rossmann-like_a/b/a_fold"/>
</dbReference>
<dbReference type="Gene3D" id="3.40.50.620">
    <property type="entry name" value="HUPs"/>
    <property type="match status" value="2"/>
</dbReference>
<dbReference type="CDD" id="cd07961">
    <property type="entry name" value="Anticodon_Ia_Ile_ABEc"/>
    <property type="match status" value="1"/>
</dbReference>
<keyword evidence="3" id="KW-0547">Nucleotide-binding</keyword>
<dbReference type="Pfam" id="PF19302">
    <property type="entry name" value="DUF5915"/>
    <property type="match status" value="1"/>
</dbReference>
<keyword evidence="4" id="KW-0067">ATP-binding</keyword>
<dbReference type="PANTHER" id="PTHR42780">
    <property type="entry name" value="SOLEUCYL-TRNA SYNTHETASE"/>
    <property type="match status" value="1"/>
</dbReference>
<accession>A0A1X6P393</accession>
<dbReference type="SUPFAM" id="SSF47323">
    <property type="entry name" value="Anticodon-binding domain of a subclass of class I aminoacyl-tRNA synthetases"/>
    <property type="match status" value="1"/>
</dbReference>
<dbReference type="SUPFAM" id="SSF52374">
    <property type="entry name" value="Nucleotidylyl transferase"/>
    <property type="match status" value="1"/>
</dbReference>
<dbReference type="InterPro" id="IPR023586">
    <property type="entry name" value="Ile-tRNA-ligase_type2"/>
</dbReference>